<protein>
    <recommendedName>
        <fullName evidence="6">Peptidyl-prolyl cis-trans isomerase</fullName>
        <ecNumber evidence="6">5.2.1.8</ecNumber>
    </recommendedName>
</protein>
<keyword evidence="3 5" id="KW-0697">Rotamase</keyword>
<dbReference type="GO" id="GO:0006457">
    <property type="term" value="P:protein folding"/>
    <property type="evidence" value="ECO:0007669"/>
    <property type="project" value="InterPro"/>
</dbReference>
<gene>
    <name evidence="8" type="ORF">IPO85_20170</name>
</gene>
<evidence type="ECO:0000256" key="5">
    <source>
        <dbReference type="PROSITE-ProRule" id="PRU00277"/>
    </source>
</evidence>
<dbReference type="InterPro" id="IPR000774">
    <property type="entry name" value="PPIase_FKBP_N"/>
</dbReference>
<comment type="caution">
    <text evidence="8">The sequence shown here is derived from an EMBL/GenBank/DDBJ whole genome shotgun (WGS) entry which is preliminary data.</text>
</comment>
<proteinExistence type="inferred from homology"/>
<sequence length="201" mass="21565">MDSLSYSIGVLFGTTLKQQGFTKISAPDVVEALEAIFADKKTSISIKDASEIYSKAAQENAIKAEAENAKLAGPIKEEGEAFLLANSKKPGVTTLPSGLQYEVIKMGTGPKPTASSTVKTHYHGTLINGKVFDSSVERNEPISFPLNGVIKGWTEGLQLMPVGSKFRFFIPYSLAYGERGAGADIKPFSALIFEVELLGIE</sequence>
<accession>A0A9D7XG95</accession>
<feature type="domain" description="PPIase FKBP-type" evidence="7">
    <location>
        <begin position="115"/>
        <end position="201"/>
    </location>
</feature>
<dbReference type="PANTHER" id="PTHR43811">
    <property type="entry name" value="FKBP-TYPE PEPTIDYL-PROLYL CIS-TRANS ISOMERASE FKPA"/>
    <property type="match status" value="1"/>
</dbReference>
<dbReference type="EMBL" id="JADKFW010000021">
    <property type="protein sequence ID" value="MBK9719785.1"/>
    <property type="molecule type" value="Genomic_DNA"/>
</dbReference>
<dbReference type="GO" id="GO:0003755">
    <property type="term" value="F:peptidyl-prolyl cis-trans isomerase activity"/>
    <property type="evidence" value="ECO:0007669"/>
    <property type="project" value="UniProtKB-UniRule"/>
</dbReference>
<keyword evidence="4 5" id="KW-0413">Isomerase</keyword>
<evidence type="ECO:0000313" key="8">
    <source>
        <dbReference type="EMBL" id="MBK9719785.1"/>
    </source>
</evidence>
<dbReference type="EC" id="5.2.1.8" evidence="6"/>
<organism evidence="8 9">
    <name type="scientific">Candidatus Defluviibacterium haderslevense</name>
    <dbReference type="NCBI Taxonomy" id="2981993"/>
    <lineage>
        <taxon>Bacteria</taxon>
        <taxon>Pseudomonadati</taxon>
        <taxon>Bacteroidota</taxon>
        <taxon>Saprospiria</taxon>
        <taxon>Saprospirales</taxon>
        <taxon>Saprospiraceae</taxon>
        <taxon>Candidatus Defluviibacterium</taxon>
    </lineage>
</organism>
<evidence type="ECO:0000313" key="9">
    <source>
        <dbReference type="Proteomes" id="UP000808349"/>
    </source>
</evidence>
<dbReference type="Gene3D" id="1.10.287.460">
    <property type="entry name" value="Peptidyl-prolyl cis-trans isomerase, FKBP-type, N-terminal domain"/>
    <property type="match status" value="1"/>
</dbReference>
<comment type="catalytic activity">
    <reaction evidence="1 5 6">
        <text>[protein]-peptidylproline (omega=180) = [protein]-peptidylproline (omega=0)</text>
        <dbReference type="Rhea" id="RHEA:16237"/>
        <dbReference type="Rhea" id="RHEA-COMP:10747"/>
        <dbReference type="Rhea" id="RHEA-COMP:10748"/>
        <dbReference type="ChEBI" id="CHEBI:83833"/>
        <dbReference type="ChEBI" id="CHEBI:83834"/>
        <dbReference type="EC" id="5.2.1.8"/>
    </reaction>
</comment>
<dbReference type="PANTHER" id="PTHR43811:SF19">
    <property type="entry name" value="39 KDA FK506-BINDING NUCLEAR PROTEIN"/>
    <property type="match status" value="1"/>
</dbReference>
<evidence type="ECO:0000256" key="2">
    <source>
        <dbReference type="ARBA" id="ARBA00006577"/>
    </source>
</evidence>
<dbReference type="InterPro" id="IPR001179">
    <property type="entry name" value="PPIase_FKBP_dom"/>
</dbReference>
<dbReference type="FunFam" id="3.10.50.40:FF:000006">
    <property type="entry name" value="Peptidyl-prolyl cis-trans isomerase"/>
    <property type="match status" value="1"/>
</dbReference>
<evidence type="ECO:0000256" key="6">
    <source>
        <dbReference type="RuleBase" id="RU003915"/>
    </source>
</evidence>
<dbReference type="SUPFAM" id="SSF54534">
    <property type="entry name" value="FKBP-like"/>
    <property type="match status" value="1"/>
</dbReference>
<dbReference type="AlphaFoldDB" id="A0A9D7XG95"/>
<dbReference type="InterPro" id="IPR046357">
    <property type="entry name" value="PPIase_dom_sf"/>
</dbReference>
<evidence type="ECO:0000256" key="4">
    <source>
        <dbReference type="ARBA" id="ARBA00023235"/>
    </source>
</evidence>
<dbReference type="Pfam" id="PF01346">
    <property type="entry name" value="FKBP_N"/>
    <property type="match status" value="1"/>
</dbReference>
<reference evidence="8 9" key="1">
    <citation type="submission" date="2020-10" db="EMBL/GenBank/DDBJ databases">
        <title>Connecting structure to function with the recovery of over 1000 high-quality activated sludge metagenome-assembled genomes encoding full-length rRNA genes using long-read sequencing.</title>
        <authorList>
            <person name="Singleton C.M."/>
            <person name="Petriglieri F."/>
            <person name="Kristensen J.M."/>
            <person name="Kirkegaard R.H."/>
            <person name="Michaelsen T.Y."/>
            <person name="Andersen M.H."/>
            <person name="Karst S.M."/>
            <person name="Dueholm M.S."/>
            <person name="Nielsen P.H."/>
            <person name="Albertsen M."/>
        </authorList>
    </citation>
    <scope>NUCLEOTIDE SEQUENCE [LARGE SCALE GENOMIC DNA]</scope>
    <source>
        <strain evidence="8">Ribe_18-Q3-R11-54_BAT3C.373</strain>
    </source>
</reference>
<dbReference type="Proteomes" id="UP000808349">
    <property type="component" value="Unassembled WGS sequence"/>
</dbReference>
<evidence type="ECO:0000259" key="7">
    <source>
        <dbReference type="PROSITE" id="PS50059"/>
    </source>
</evidence>
<evidence type="ECO:0000256" key="3">
    <source>
        <dbReference type="ARBA" id="ARBA00023110"/>
    </source>
</evidence>
<dbReference type="Pfam" id="PF00254">
    <property type="entry name" value="FKBP_C"/>
    <property type="match status" value="1"/>
</dbReference>
<dbReference type="Gene3D" id="3.10.50.40">
    <property type="match status" value="1"/>
</dbReference>
<name>A0A9D7XG95_9BACT</name>
<dbReference type="InterPro" id="IPR036944">
    <property type="entry name" value="PPIase_FKBP_N_sf"/>
</dbReference>
<evidence type="ECO:0000256" key="1">
    <source>
        <dbReference type="ARBA" id="ARBA00000971"/>
    </source>
</evidence>
<dbReference type="PROSITE" id="PS50059">
    <property type="entry name" value="FKBP_PPIASE"/>
    <property type="match status" value="1"/>
</dbReference>
<comment type="similarity">
    <text evidence="2 6">Belongs to the FKBP-type PPIase family.</text>
</comment>